<dbReference type="OrthoDB" id="9800132at2"/>
<keyword evidence="7 11" id="KW-1133">Transmembrane helix</keyword>
<keyword evidence="5 11" id="KW-0812">Transmembrane</keyword>
<dbReference type="NCBIfam" id="TIGR00739">
    <property type="entry name" value="yajC"/>
    <property type="match status" value="1"/>
</dbReference>
<evidence type="ECO:0000256" key="3">
    <source>
        <dbReference type="ARBA" id="ARBA00022448"/>
    </source>
</evidence>
<dbReference type="GO" id="GO:0005886">
    <property type="term" value="C:plasma membrane"/>
    <property type="evidence" value="ECO:0007669"/>
    <property type="project" value="UniProtKB-SubCell"/>
</dbReference>
<dbReference type="SMART" id="SM01323">
    <property type="entry name" value="YajC"/>
    <property type="match status" value="1"/>
</dbReference>
<keyword evidence="13" id="KW-1185">Reference proteome</keyword>
<dbReference type="STRING" id="128944.AWM75_02510"/>
<feature type="compositionally biased region" description="Basic and acidic residues" evidence="10">
    <location>
        <begin position="109"/>
        <end position="124"/>
    </location>
</feature>
<reference evidence="12 13" key="1">
    <citation type="journal article" date="2016" name="Genome Announc.">
        <title>Complete Genome Sequences of Aerococcus christensenii CCUG 28831T, Aerococcus sanguinicola CCUG 43001T, Aerococcus urinae CCUG 36881T, Aerococcus urinaeequi CCUG 28094T, Aerococcus urinaehominis CCUG 42038 BT, and Aerococcus viridans CCUG 4311T.</title>
        <authorList>
            <person name="Carkaci D."/>
            <person name="Dargis R."/>
            <person name="Nielsen X.C."/>
            <person name="Skovgaard O."/>
            <person name="Fuursted K."/>
            <person name="Christensen J.J."/>
        </authorList>
    </citation>
    <scope>NUCLEOTIDE SEQUENCE [LARGE SCALE GENOMIC DNA]</scope>
    <source>
        <strain evidence="12 13">CCUG42038B</strain>
    </source>
</reference>
<dbReference type="Proteomes" id="UP000062260">
    <property type="component" value="Chromosome"/>
</dbReference>
<reference evidence="13" key="2">
    <citation type="submission" date="2016-01" db="EMBL/GenBank/DDBJ databases">
        <title>Six Aerococcus type strain genome sequencing and assembly using PacBio and Illumina Hiseq.</title>
        <authorList>
            <person name="Carkaci D."/>
            <person name="Dargis R."/>
            <person name="Nielsen X.C."/>
            <person name="Skovgaard O."/>
            <person name="Fuursted K."/>
            <person name="Christensen J.J."/>
        </authorList>
    </citation>
    <scope>NUCLEOTIDE SEQUENCE [LARGE SCALE GENOMIC DNA]</scope>
    <source>
        <strain evidence="13">CCUG42038B</strain>
    </source>
</reference>
<comment type="similarity">
    <text evidence="2">Belongs to the YajC family.</text>
</comment>
<feature type="transmembrane region" description="Helical" evidence="11">
    <location>
        <begin position="6"/>
        <end position="28"/>
    </location>
</feature>
<evidence type="ECO:0000256" key="1">
    <source>
        <dbReference type="ARBA" id="ARBA00004162"/>
    </source>
</evidence>
<feature type="region of interest" description="Disordered" evidence="10">
    <location>
        <begin position="93"/>
        <end position="124"/>
    </location>
</feature>
<evidence type="ECO:0000256" key="10">
    <source>
        <dbReference type="SAM" id="MobiDB-lite"/>
    </source>
</evidence>
<evidence type="ECO:0000256" key="8">
    <source>
        <dbReference type="ARBA" id="ARBA00023010"/>
    </source>
</evidence>
<protein>
    <submittedName>
        <fullName evidence="12">Preprotein translocase subunit YajC</fullName>
    </submittedName>
</protein>
<keyword evidence="4" id="KW-1003">Cell membrane</keyword>
<dbReference type="RefSeq" id="WP_067977839.1">
    <property type="nucleotide sequence ID" value="NZ_CP014163.1"/>
</dbReference>
<evidence type="ECO:0000256" key="4">
    <source>
        <dbReference type="ARBA" id="ARBA00022475"/>
    </source>
</evidence>
<dbReference type="PANTHER" id="PTHR33909:SF1">
    <property type="entry name" value="SEC TRANSLOCON ACCESSORY COMPLEX SUBUNIT YAJC"/>
    <property type="match status" value="1"/>
</dbReference>
<keyword evidence="8" id="KW-0811">Translocation</keyword>
<keyword evidence="9 11" id="KW-0472">Membrane</keyword>
<accession>A0A120IAS2</accession>
<dbReference type="InterPro" id="IPR003849">
    <property type="entry name" value="Preprotein_translocase_YajC"/>
</dbReference>
<name>A0A120IAS2_9LACT</name>
<dbReference type="PRINTS" id="PR01853">
    <property type="entry name" value="YAJCTRNLCASE"/>
</dbReference>
<dbReference type="Pfam" id="PF02699">
    <property type="entry name" value="YajC"/>
    <property type="match status" value="1"/>
</dbReference>
<comment type="subcellular location">
    <subcellularLocation>
        <location evidence="1">Cell membrane</location>
        <topology evidence="1">Single-pass membrane protein</topology>
    </subcellularLocation>
</comment>
<evidence type="ECO:0000256" key="11">
    <source>
        <dbReference type="SAM" id="Phobius"/>
    </source>
</evidence>
<proteinExistence type="inferred from homology"/>
<dbReference type="EMBL" id="CP014163">
    <property type="protein sequence ID" value="AMB98935.1"/>
    <property type="molecule type" value="Genomic_DNA"/>
</dbReference>
<evidence type="ECO:0000256" key="7">
    <source>
        <dbReference type="ARBA" id="ARBA00022989"/>
    </source>
</evidence>
<dbReference type="PANTHER" id="PTHR33909">
    <property type="entry name" value="SEC TRANSLOCON ACCESSORY COMPLEX SUBUNIT YAJC"/>
    <property type="match status" value="1"/>
</dbReference>
<dbReference type="GO" id="GO:0015031">
    <property type="term" value="P:protein transport"/>
    <property type="evidence" value="ECO:0007669"/>
    <property type="project" value="UniProtKB-KW"/>
</dbReference>
<evidence type="ECO:0000256" key="5">
    <source>
        <dbReference type="ARBA" id="ARBA00022692"/>
    </source>
</evidence>
<evidence type="ECO:0000256" key="6">
    <source>
        <dbReference type="ARBA" id="ARBA00022927"/>
    </source>
</evidence>
<dbReference type="AlphaFoldDB" id="A0A120IAS2"/>
<evidence type="ECO:0000256" key="9">
    <source>
        <dbReference type="ARBA" id="ARBA00023136"/>
    </source>
</evidence>
<keyword evidence="3" id="KW-0813">Transport</keyword>
<evidence type="ECO:0000313" key="12">
    <source>
        <dbReference type="EMBL" id="AMB98935.1"/>
    </source>
</evidence>
<gene>
    <name evidence="12" type="ORF">AWM75_02510</name>
</gene>
<dbReference type="KEGG" id="auh:AWM75_02510"/>
<evidence type="ECO:0000313" key="13">
    <source>
        <dbReference type="Proteomes" id="UP000062260"/>
    </source>
</evidence>
<keyword evidence="6" id="KW-0653">Protein transport</keyword>
<evidence type="ECO:0000256" key="2">
    <source>
        <dbReference type="ARBA" id="ARBA00006742"/>
    </source>
</evidence>
<organism evidence="12 13">
    <name type="scientific">Aerococcus urinaehominis</name>
    <dbReference type="NCBI Taxonomy" id="128944"/>
    <lineage>
        <taxon>Bacteria</taxon>
        <taxon>Bacillati</taxon>
        <taxon>Bacillota</taxon>
        <taxon>Bacilli</taxon>
        <taxon>Lactobacillales</taxon>
        <taxon>Aerococcaceae</taxon>
        <taxon>Aerococcus</taxon>
    </lineage>
</organism>
<sequence length="124" mass="13590">MNTLAFSGGGTGLLIYIIFMGLLVYFMLIRPNKKRQEQQQELINSQAVGDHAVTIGGLHGIIAEIDEVNNTITLDCEGIVLVFDRRAIARTEKGDPFQTEAANDAITNDAKEAELAEEAKPEEE</sequence>